<evidence type="ECO:0000313" key="1">
    <source>
        <dbReference type="EMBL" id="KPJ20966.1"/>
    </source>
</evidence>
<dbReference type="AlphaFoldDB" id="A0A0N1IHS0"/>
<organism evidence="1 2">
    <name type="scientific">Papilio machaon</name>
    <name type="common">Old World swallowtail butterfly</name>
    <dbReference type="NCBI Taxonomy" id="76193"/>
    <lineage>
        <taxon>Eukaryota</taxon>
        <taxon>Metazoa</taxon>
        <taxon>Ecdysozoa</taxon>
        <taxon>Arthropoda</taxon>
        <taxon>Hexapoda</taxon>
        <taxon>Insecta</taxon>
        <taxon>Pterygota</taxon>
        <taxon>Neoptera</taxon>
        <taxon>Endopterygota</taxon>
        <taxon>Lepidoptera</taxon>
        <taxon>Glossata</taxon>
        <taxon>Ditrysia</taxon>
        <taxon>Papilionoidea</taxon>
        <taxon>Papilionidae</taxon>
        <taxon>Papilioninae</taxon>
        <taxon>Papilio</taxon>
    </lineage>
</organism>
<gene>
    <name evidence="1" type="ORF">RR48_00298</name>
</gene>
<dbReference type="Proteomes" id="UP000053240">
    <property type="component" value="Unassembled WGS sequence"/>
</dbReference>
<reference evidence="1 2" key="1">
    <citation type="journal article" date="2015" name="Nat. Commun.">
        <title>Outbred genome sequencing and CRISPR/Cas9 gene editing in butterflies.</title>
        <authorList>
            <person name="Li X."/>
            <person name="Fan D."/>
            <person name="Zhang W."/>
            <person name="Liu G."/>
            <person name="Zhang L."/>
            <person name="Zhao L."/>
            <person name="Fang X."/>
            <person name="Chen L."/>
            <person name="Dong Y."/>
            <person name="Chen Y."/>
            <person name="Ding Y."/>
            <person name="Zhao R."/>
            <person name="Feng M."/>
            <person name="Zhu Y."/>
            <person name="Feng Y."/>
            <person name="Jiang X."/>
            <person name="Zhu D."/>
            <person name="Xiang H."/>
            <person name="Feng X."/>
            <person name="Li S."/>
            <person name="Wang J."/>
            <person name="Zhang G."/>
            <person name="Kronforst M.R."/>
            <person name="Wang W."/>
        </authorList>
    </citation>
    <scope>NUCLEOTIDE SEQUENCE [LARGE SCALE GENOMIC DNA]</scope>
    <source>
        <strain evidence="1">Ya'a_city_454_Pm</strain>
        <tissue evidence="1">Whole body</tissue>
    </source>
</reference>
<evidence type="ECO:0000313" key="2">
    <source>
        <dbReference type="Proteomes" id="UP000053240"/>
    </source>
</evidence>
<sequence length="76" mass="8462">MGSAANCLNMEIFMQADASIAVEPLYPVLCQKMPAYQLPANCVGPIQLARALNSVPCSLSVRFRYHFQTCQIYCYP</sequence>
<accession>A0A0N1IHS0</accession>
<keyword evidence="2" id="KW-1185">Reference proteome</keyword>
<name>A0A0N1IHS0_PAPMA</name>
<proteinExistence type="predicted"/>
<dbReference type="PANTHER" id="PTHR13219">
    <property type="entry name" value="TRANSMEMBRANE PROTEIN 94"/>
    <property type="match status" value="1"/>
</dbReference>
<dbReference type="InterPro" id="IPR039720">
    <property type="entry name" value="TMEM94"/>
</dbReference>
<dbReference type="PANTHER" id="PTHR13219:SF6">
    <property type="entry name" value="TRANSMEMBRANE PROTEIN 94"/>
    <property type="match status" value="1"/>
</dbReference>
<comment type="caution">
    <text evidence="1">The sequence shown here is derived from an EMBL/GenBank/DDBJ whole genome shotgun (WGS) entry which is preliminary data.</text>
</comment>
<dbReference type="EMBL" id="LADJ01011079">
    <property type="protein sequence ID" value="KPJ20966.1"/>
    <property type="molecule type" value="Genomic_DNA"/>
</dbReference>
<protein>
    <submittedName>
        <fullName evidence="1">Uncharacterized protein</fullName>
    </submittedName>
</protein>
<dbReference type="InParanoid" id="A0A0N1IHS0"/>